<evidence type="ECO:0000256" key="1">
    <source>
        <dbReference type="SAM" id="Phobius"/>
    </source>
</evidence>
<protein>
    <submittedName>
        <fullName evidence="2">Metal-dependent hydrolase</fullName>
    </submittedName>
</protein>
<evidence type="ECO:0000313" key="3">
    <source>
        <dbReference type="Proteomes" id="UP001156102"/>
    </source>
</evidence>
<sequence>MDTITHTLFGLGLYGTVRKDEMTKQERRACLLTTVGASQIPDIDVVSQLWDTEGLYQMWHRGITHSLFLMPLWALLFYGLGVLLFGVRDRRLYWLALLAVWIHSTSDLFNAWGTGYFEPFSKMRVTFGTIPIVDFVFWFILLTAYLMARTHRQQAPVIYRWAFAAMALHVLLQSAQGYVLYQQYAGKYDQVALSASFLPWHYSVIGKKGERVDIIDDSLLSEAKLQTTLASKEEANLTALFRAVPAAKTLYQWAPFVVVVDDNKRIGVYDPRFYRNGQSFLFEYMQKHGEVQR</sequence>
<keyword evidence="3" id="KW-1185">Reference proteome</keyword>
<dbReference type="PANTHER" id="PTHR40031:SF1">
    <property type="entry name" value="MEMBRANE-BOUND METAL-DEPENDENT HYDROLASE"/>
    <property type="match status" value="1"/>
</dbReference>
<gene>
    <name evidence="2" type="ORF">NK662_13140</name>
</gene>
<organism evidence="2 3">
    <name type="scientific">Ectobacillus ponti</name>
    <dbReference type="NCBI Taxonomy" id="2961894"/>
    <lineage>
        <taxon>Bacteria</taxon>
        <taxon>Bacillati</taxon>
        <taxon>Bacillota</taxon>
        <taxon>Bacilli</taxon>
        <taxon>Bacillales</taxon>
        <taxon>Bacillaceae</taxon>
        <taxon>Ectobacillus</taxon>
    </lineage>
</organism>
<feature type="transmembrane region" description="Helical" evidence="1">
    <location>
        <begin position="92"/>
        <end position="113"/>
    </location>
</feature>
<reference evidence="2" key="1">
    <citation type="submission" date="2022-07" db="EMBL/GenBank/DDBJ databases">
        <authorList>
            <person name="Li W.-J."/>
            <person name="Deng Q.-Q."/>
        </authorList>
    </citation>
    <scope>NUCLEOTIDE SEQUENCE</scope>
    <source>
        <strain evidence="2">SYSU M60031</strain>
    </source>
</reference>
<dbReference type="Proteomes" id="UP001156102">
    <property type="component" value="Unassembled WGS sequence"/>
</dbReference>
<dbReference type="GO" id="GO:0016787">
    <property type="term" value="F:hydrolase activity"/>
    <property type="evidence" value="ECO:0007669"/>
    <property type="project" value="UniProtKB-KW"/>
</dbReference>
<comment type="caution">
    <text evidence="2">The sequence shown here is derived from an EMBL/GenBank/DDBJ whole genome shotgun (WGS) entry which is preliminary data.</text>
</comment>
<dbReference type="InterPro" id="IPR007404">
    <property type="entry name" value="YdjM-like"/>
</dbReference>
<dbReference type="Pfam" id="PF04307">
    <property type="entry name" value="YdjM"/>
    <property type="match status" value="1"/>
</dbReference>
<dbReference type="AlphaFoldDB" id="A0AA42BRG7"/>
<feature type="transmembrane region" description="Helical" evidence="1">
    <location>
        <begin position="63"/>
        <end position="85"/>
    </location>
</feature>
<keyword evidence="1" id="KW-0812">Transmembrane</keyword>
<dbReference type="RefSeq" id="WP_254759396.1">
    <property type="nucleotide sequence ID" value="NZ_JANCLT010000006.1"/>
</dbReference>
<dbReference type="InterPro" id="IPR053170">
    <property type="entry name" value="Transcription_regulator"/>
</dbReference>
<name>A0AA42BRG7_9BACI</name>
<accession>A0AA42BRG7</accession>
<dbReference type="PANTHER" id="PTHR40031">
    <property type="entry name" value="HYPOTHETICAL MEMBRANE SPANNING PROTEIN"/>
    <property type="match status" value="1"/>
</dbReference>
<keyword evidence="1" id="KW-0472">Membrane</keyword>
<keyword evidence="2" id="KW-0378">Hydrolase</keyword>
<dbReference type="EMBL" id="JANCLT010000006">
    <property type="protein sequence ID" value="MCP8969474.1"/>
    <property type="molecule type" value="Genomic_DNA"/>
</dbReference>
<evidence type="ECO:0000313" key="2">
    <source>
        <dbReference type="EMBL" id="MCP8969474.1"/>
    </source>
</evidence>
<keyword evidence="1" id="KW-1133">Transmembrane helix</keyword>
<feature type="transmembrane region" description="Helical" evidence="1">
    <location>
        <begin position="125"/>
        <end position="146"/>
    </location>
</feature>
<proteinExistence type="predicted"/>
<feature type="transmembrane region" description="Helical" evidence="1">
    <location>
        <begin position="158"/>
        <end position="181"/>
    </location>
</feature>